<comment type="similarity">
    <text evidence="3">In the C-terminal section; belongs to the NnrD/CARKD family.</text>
</comment>
<evidence type="ECO:0000259" key="9">
    <source>
        <dbReference type="PROSITE" id="PS51383"/>
    </source>
</evidence>
<feature type="non-terminal residue" evidence="11">
    <location>
        <position position="1"/>
    </location>
</feature>
<feature type="non-terminal residue" evidence="11">
    <location>
        <position position="267"/>
    </location>
</feature>
<evidence type="ECO:0000259" key="10">
    <source>
        <dbReference type="PROSITE" id="PS51385"/>
    </source>
</evidence>
<dbReference type="InterPro" id="IPR004443">
    <property type="entry name" value="YjeF_N_dom"/>
</dbReference>
<proteinExistence type="inferred from homology"/>
<dbReference type="SUPFAM" id="SSF53613">
    <property type="entry name" value="Ribokinase-like"/>
    <property type="match status" value="1"/>
</dbReference>
<evidence type="ECO:0000256" key="2">
    <source>
        <dbReference type="ARBA" id="ARBA00006001"/>
    </source>
</evidence>
<dbReference type="PANTHER" id="PTHR13612">
    <property type="entry name" value="ENHANCER OF MRNA-DECAPPING PROTEIN 3"/>
    <property type="match status" value="1"/>
</dbReference>
<dbReference type="GO" id="GO:0000932">
    <property type="term" value="C:P-body"/>
    <property type="evidence" value="ECO:0007669"/>
    <property type="project" value="TreeGrafter"/>
</dbReference>
<dbReference type="Gene3D" id="3.40.1190.20">
    <property type="match status" value="1"/>
</dbReference>
<name>A0A382Y1F2_9ZZZZ</name>
<dbReference type="NCBIfam" id="TIGR00197">
    <property type="entry name" value="yjeF_nterm"/>
    <property type="match status" value="1"/>
</dbReference>
<evidence type="ECO:0000256" key="8">
    <source>
        <dbReference type="ARBA" id="ARBA00049209"/>
    </source>
</evidence>
<dbReference type="EC" id="4.2.1.136" evidence="4"/>
<dbReference type="GO" id="GO:0003729">
    <property type="term" value="F:mRNA binding"/>
    <property type="evidence" value="ECO:0007669"/>
    <property type="project" value="TreeGrafter"/>
</dbReference>
<evidence type="ECO:0000313" key="11">
    <source>
        <dbReference type="EMBL" id="SVD76338.1"/>
    </source>
</evidence>
<evidence type="ECO:0000256" key="6">
    <source>
        <dbReference type="ARBA" id="ARBA00032624"/>
    </source>
</evidence>
<protein>
    <recommendedName>
        <fullName evidence="4">ADP-dependent NAD(P)H-hydrate dehydratase</fullName>
        <ecNumber evidence="4">4.2.1.136</ecNumber>
    </recommendedName>
    <alternativeName>
        <fullName evidence="6">Nicotinamide nucleotide repair protein</fullName>
    </alternativeName>
</protein>
<comment type="function">
    <text evidence="5">Bifunctional enzyme that catalyzes the epimerization of the S- and R-forms of NAD(P)HX and the dehydration of the S-form of NAD(P)HX at the expense of ADP, which is converted to AMP. This allows the repair of both epimers of NAD(P)HX, a damaged form of NAD(P)H that is a result of enzymatic or heat-dependent hydration.</text>
</comment>
<evidence type="ECO:0000256" key="3">
    <source>
        <dbReference type="ARBA" id="ARBA00009524"/>
    </source>
</evidence>
<dbReference type="HAMAP" id="MF_01966">
    <property type="entry name" value="NADHX_epimerase"/>
    <property type="match status" value="1"/>
</dbReference>
<gene>
    <name evidence="11" type="ORF">METZ01_LOCUS429192</name>
</gene>
<dbReference type="PROSITE" id="PS51385">
    <property type="entry name" value="YJEF_N"/>
    <property type="match status" value="1"/>
</dbReference>
<dbReference type="EMBL" id="UINC01171659">
    <property type="protein sequence ID" value="SVD76338.1"/>
    <property type="molecule type" value="Genomic_DNA"/>
</dbReference>
<dbReference type="SUPFAM" id="SSF64153">
    <property type="entry name" value="YjeF N-terminal domain-like"/>
    <property type="match status" value="1"/>
</dbReference>
<dbReference type="Gene3D" id="3.40.50.10260">
    <property type="entry name" value="YjeF N-terminal domain"/>
    <property type="match status" value="1"/>
</dbReference>
<feature type="domain" description="YjeF C-terminal" evidence="9">
    <location>
        <begin position="218"/>
        <end position="267"/>
    </location>
</feature>
<dbReference type="InterPro" id="IPR000631">
    <property type="entry name" value="CARKD"/>
</dbReference>
<accession>A0A382Y1F2</accession>
<comment type="similarity">
    <text evidence="2">In the N-terminal section; belongs to the NnrE/AIBP family.</text>
</comment>
<comment type="cofactor">
    <cofactor evidence="1">
        <name>K(+)</name>
        <dbReference type="ChEBI" id="CHEBI:29103"/>
    </cofactor>
</comment>
<reference evidence="11" key="1">
    <citation type="submission" date="2018-05" db="EMBL/GenBank/DDBJ databases">
        <authorList>
            <person name="Lanie J.A."/>
            <person name="Ng W.-L."/>
            <person name="Kazmierczak K.M."/>
            <person name="Andrzejewski T.M."/>
            <person name="Davidsen T.M."/>
            <person name="Wayne K.J."/>
            <person name="Tettelin H."/>
            <person name="Glass J.I."/>
            <person name="Rusch D."/>
            <person name="Podicherti R."/>
            <person name="Tsui H.-C.T."/>
            <person name="Winkler M.E."/>
        </authorList>
    </citation>
    <scope>NUCLEOTIDE SEQUENCE</scope>
</reference>
<evidence type="ECO:0000256" key="4">
    <source>
        <dbReference type="ARBA" id="ARBA00013129"/>
    </source>
</evidence>
<dbReference type="GO" id="GO:0052855">
    <property type="term" value="F:ADP-dependent NAD(P)H-hydrate dehydratase activity"/>
    <property type="evidence" value="ECO:0007669"/>
    <property type="project" value="UniProtKB-EC"/>
</dbReference>
<dbReference type="InterPro" id="IPR036652">
    <property type="entry name" value="YjeF_N_dom_sf"/>
</dbReference>
<evidence type="ECO:0000256" key="7">
    <source>
        <dbReference type="ARBA" id="ARBA00048238"/>
    </source>
</evidence>
<dbReference type="GO" id="GO:0031087">
    <property type="term" value="P:deadenylation-independent decapping of nuclear-transcribed mRNA"/>
    <property type="evidence" value="ECO:0007669"/>
    <property type="project" value="TreeGrafter"/>
</dbReference>
<comment type="catalytic activity">
    <reaction evidence="8">
        <text>(6S)-NADPHX + ADP = AMP + phosphate + NADPH + H(+)</text>
        <dbReference type="Rhea" id="RHEA:32235"/>
        <dbReference type="ChEBI" id="CHEBI:15378"/>
        <dbReference type="ChEBI" id="CHEBI:43474"/>
        <dbReference type="ChEBI" id="CHEBI:57783"/>
        <dbReference type="ChEBI" id="CHEBI:64076"/>
        <dbReference type="ChEBI" id="CHEBI:456215"/>
        <dbReference type="ChEBI" id="CHEBI:456216"/>
        <dbReference type="EC" id="4.2.1.136"/>
    </reaction>
</comment>
<dbReference type="GO" id="GO:0033962">
    <property type="term" value="P:P-body assembly"/>
    <property type="evidence" value="ECO:0007669"/>
    <property type="project" value="TreeGrafter"/>
</dbReference>
<sequence>EGQSLRSNGGSVDDLIDKAGFAVAQKAREFMGDIRGLQILILVGSGNNGSDGLVAARYLADWGSQVIIYLTSSRNEADHNIHLLQDLNVPILDANEDVDLSELDECLSRVTLVIDAILGTGKSRSIQTSLSSVISKLIEARRVRPTLKLLAVDMPSGLDANSGEVDSFCPAADITVTLGFPKVGMFAFPGANRVGRLEVADIGLSPDLSQPVMQELITSSLVKEALPVRPMDAHKGSFGKVFVIAGSEKYVGAASLACQAASRAGAG</sequence>
<organism evidence="11">
    <name type="scientific">marine metagenome</name>
    <dbReference type="NCBI Taxonomy" id="408172"/>
    <lineage>
        <taxon>unclassified sequences</taxon>
        <taxon>metagenomes</taxon>
        <taxon>ecological metagenomes</taxon>
    </lineage>
</organism>
<dbReference type="PROSITE" id="PS51383">
    <property type="entry name" value="YJEF_C_3"/>
    <property type="match status" value="1"/>
</dbReference>
<comment type="catalytic activity">
    <reaction evidence="7">
        <text>(6S)-NADHX + ADP = AMP + phosphate + NADH + H(+)</text>
        <dbReference type="Rhea" id="RHEA:32223"/>
        <dbReference type="ChEBI" id="CHEBI:15378"/>
        <dbReference type="ChEBI" id="CHEBI:43474"/>
        <dbReference type="ChEBI" id="CHEBI:57945"/>
        <dbReference type="ChEBI" id="CHEBI:64074"/>
        <dbReference type="ChEBI" id="CHEBI:456215"/>
        <dbReference type="ChEBI" id="CHEBI:456216"/>
        <dbReference type="EC" id="4.2.1.136"/>
    </reaction>
</comment>
<evidence type="ECO:0000256" key="5">
    <source>
        <dbReference type="ARBA" id="ARBA00025153"/>
    </source>
</evidence>
<dbReference type="AlphaFoldDB" id="A0A382Y1F2"/>
<dbReference type="PANTHER" id="PTHR13612:SF0">
    <property type="entry name" value="ENHANCER OF MRNA-DECAPPING PROTEIN 3"/>
    <property type="match status" value="1"/>
</dbReference>
<feature type="domain" description="YjeF N-terminal" evidence="10">
    <location>
        <begin position="1"/>
        <end position="210"/>
    </location>
</feature>
<dbReference type="Pfam" id="PF03853">
    <property type="entry name" value="YjeF_N"/>
    <property type="match status" value="1"/>
</dbReference>
<evidence type="ECO:0000256" key="1">
    <source>
        <dbReference type="ARBA" id="ARBA00001958"/>
    </source>
</evidence>
<dbReference type="InterPro" id="IPR029056">
    <property type="entry name" value="Ribokinase-like"/>
</dbReference>